<organism evidence="4 5">
    <name type="scientific">Paenactinomyces guangxiensis</name>
    <dbReference type="NCBI Taxonomy" id="1490290"/>
    <lineage>
        <taxon>Bacteria</taxon>
        <taxon>Bacillati</taxon>
        <taxon>Bacillota</taxon>
        <taxon>Bacilli</taxon>
        <taxon>Bacillales</taxon>
        <taxon>Thermoactinomycetaceae</taxon>
        <taxon>Paenactinomyces</taxon>
    </lineage>
</organism>
<dbReference type="AlphaFoldDB" id="A0A7W1WR85"/>
<feature type="domain" description="DnaB/C C-terminal" evidence="3">
    <location>
        <begin position="28"/>
        <end position="92"/>
    </location>
</feature>
<name>A0A7W1WR85_9BACL</name>
<evidence type="ECO:0000313" key="4">
    <source>
        <dbReference type="EMBL" id="MBA4494603.1"/>
    </source>
</evidence>
<evidence type="ECO:0000259" key="3">
    <source>
        <dbReference type="Pfam" id="PF07261"/>
    </source>
</evidence>
<evidence type="ECO:0000256" key="1">
    <source>
        <dbReference type="ARBA" id="ARBA00093462"/>
    </source>
</evidence>
<protein>
    <submittedName>
        <fullName evidence="4">DnaD domain protein</fullName>
    </submittedName>
</protein>
<proteinExistence type="inferred from homology"/>
<gene>
    <name evidence="4" type="ORF">H1191_09825</name>
</gene>
<evidence type="ECO:0000313" key="5">
    <source>
        <dbReference type="Proteomes" id="UP000535491"/>
    </source>
</evidence>
<accession>A0A7W1WR85</accession>
<dbReference type="Proteomes" id="UP000535491">
    <property type="component" value="Unassembled WGS sequence"/>
</dbReference>
<comment type="caution">
    <text evidence="4">The sequence shown here is derived from an EMBL/GenBank/DDBJ whole genome shotgun (WGS) entry which is preliminary data.</text>
</comment>
<feature type="coiled-coil region" evidence="2">
    <location>
        <begin position="128"/>
        <end position="162"/>
    </location>
</feature>
<reference evidence="4 5" key="1">
    <citation type="submission" date="2020-07" db="EMBL/GenBank/DDBJ databases">
        <authorList>
            <person name="Feng H."/>
        </authorList>
    </citation>
    <scope>NUCLEOTIDE SEQUENCE [LARGE SCALE GENOMIC DNA]</scope>
    <source>
        <strain evidence="5">s-10</strain>
    </source>
</reference>
<sequence>MSEQEQHLQQLESLDPLELLSQYAGGQTIPKPIIQIIYELKEKYRFSNGVINSLLEFCLLENNNKISRTYVMKLAGELHQSGVRNVREVYSYLNNVRWREQDKNGKHHHSVNLEYNSEYVETNIALIARQLHELRKEVNIKVNQMNEQLDQIEKQLRQLTRLLK</sequence>
<dbReference type="EMBL" id="JACEIQ010000008">
    <property type="protein sequence ID" value="MBA4494603.1"/>
    <property type="molecule type" value="Genomic_DNA"/>
</dbReference>
<dbReference type="Pfam" id="PF07261">
    <property type="entry name" value="DnaB_2"/>
    <property type="match status" value="1"/>
</dbReference>
<dbReference type="RefSeq" id="WP_181751842.1">
    <property type="nucleotide sequence ID" value="NZ_JACEIQ010000008.1"/>
</dbReference>
<evidence type="ECO:0000256" key="2">
    <source>
        <dbReference type="SAM" id="Coils"/>
    </source>
</evidence>
<keyword evidence="5" id="KW-1185">Reference proteome</keyword>
<keyword evidence="2" id="KW-0175">Coiled coil</keyword>
<dbReference type="InterPro" id="IPR006343">
    <property type="entry name" value="DnaB/C_C"/>
</dbReference>
<comment type="similarity">
    <text evidence="1">Belongs to the DnaB/DnaD family.</text>
</comment>